<keyword evidence="6" id="KW-1185">Reference proteome</keyword>
<dbReference type="InterPro" id="IPR011146">
    <property type="entry name" value="HIT-like"/>
</dbReference>
<evidence type="ECO:0000256" key="2">
    <source>
        <dbReference type="PIRSR" id="PIRSR601310-3"/>
    </source>
</evidence>
<dbReference type="GO" id="GO:0009117">
    <property type="term" value="P:nucleotide metabolic process"/>
    <property type="evidence" value="ECO:0007669"/>
    <property type="project" value="TreeGrafter"/>
</dbReference>
<dbReference type="GO" id="GO:0003824">
    <property type="term" value="F:catalytic activity"/>
    <property type="evidence" value="ECO:0007669"/>
    <property type="project" value="InterPro"/>
</dbReference>
<evidence type="ECO:0000313" key="6">
    <source>
        <dbReference type="Proteomes" id="UP000251891"/>
    </source>
</evidence>
<evidence type="ECO:0000259" key="4">
    <source>
        <dbReference type="PROSITE" id="PS51084"/>
    </source>
</evidence>
<sequence length="156" mass="17051">MKAPDDPGCVFCDIVRGEAEASVPYADDHVMVVMDIGAVTPGHLLVIPRVHAVGLEDLDEETGAHIWRVGHRMGRALRRSGLRCEGVNVFLADGEAALQEVFHFHLHVFPRFADDGFRIDANWGTRARALLDAEAAAVRSGLDLLPPGREPLHSDE</sequence>
<comment type="caution">
    <text evidence="5">The sequence shown here is derived from an EMBL/GenBank/DDBJ whole genome shotgun (WGS) entry which is preliminary data.</text>
</comment>
<feature type="short sequence motif" description="Histidine triad motif" evidence="2 3">
    <location>
        <begin position="103"/>
        <end position="107"/>
    </location>
</feature>
<dbReference type="Proteomes" id="UP000251891">
    <property type="component" value="Unassembled WGS sequence"/>
</dbReference>
<proteinExistence type="predicted"/>
<feature type="active site" description="Tele-AMP-histidine intermediate" evidence="1">
    <location>
        <position position="105"/>
    </location>
</feature>
<dbReference type="EMBL" id="QLYX01000020">
    <property type="protein sequence ID" value="RAY11283.1"/>
    <property type="molecule type" value="Genomic_DNA"/>
</dbReference>
<dbReference type="OrthoDB" id="9784774at2"/>
<dbReference type="PROSITE" id="PS51084">
    <property type="entry name" value="HIT_2"/>
    <property type="match status" value="1"/>
</dbReference>
<gene>
    <name evidence="5" type="ORF">DPM19_31540</name>
</gene>
<dbReference type="PANTHER" id="PTHR46648:SF1">
    <property type="entry name" value="ADENOSINE 5'-MONOPHOSPHORAMIDASE HNT1"/>
    <property type="match status" value="1"/>
</dbReference>
<dbReference type="Pfam" id="PF01230">
    <property type="entry name" value="HIT"/>
    <property type="match status" value="1"/>
</dbReference>
<evidence type="ECO:0000256" key="1">
    <source>
        <dbReference type="PIRSR" id="PIRSR601310-1"/>
    </source>
</evidence>
<dbReference type="PANTHER" id="PTHR46648">
    <property type="entry name" value="HIT FAMILY PROTEIN 1"/>
    <property type="match status" value="1"/>
</dbReference>
<organism evidence="5 6">
    <name type="scientific">Actinomadura craniellae</name>
    <dbReference type="NCBI Taxonomy" id="2231787"/>
    <lineage>
        <taxon>Bacteria</taxon>
        <taxon>Bacillati</taxon>
        <taxon>Actinomycetota</taxon>
        <taxon>Actinomycetes</taxon>
        <taxon>Streptosporangiales</taxon>
        <taxon>Thermomonosporaceae</taxon>
        <taxon>Actinomadura</taxon>
    </lineage>
</organism>
<evidence type="ECO:0000313" key="5">
    <source>
        <dbReference type="EMBL" id="RAY11283.1"/>
    </source>
</evidence>
<dbReference type="InterPro" id="IPR001310">
    <property type="entry name" value="Histidine_triad_HIT"/>
</dbReference>
<dbReference type="Gene3D" id="3.30.428.10">
    <property type="entry name" value="HIT-like"/>
    <property type="match status" value="1"/>
</dbReference>
<accession>A0A365GZB4</accession>
<dbReference type="InterPro" id="IPR019808">
    <property type="entry name" value="Histidine_triad_CS"/>
</dbReference>
<name>A0A365GZB4_9ACTN</name>
<reference evidence="5 6" key="1">
    <citation type="submission" date="2018-06" db="EMBL/GenBank/DDBJ databases">
        <title>Actinomadura craniellae sp. nov. isolated from marine sponge Craniella sp.</title>
        <authorList>
            <person name="Li L."/>
            <person name="Xu Q.H."/>
            <person name="Lin H.W."/>
            <person name="Lu Y.H."/>
        </authorList>
    </citation>
    <scope>NUCLEOTIDE SEQUENCE [LARGE SCALE GENOMIC DNA]</scope>
    <source>
        <strain evidence="5 6">LHW63021</strain>
    </source>
</reference>
<dbReference type="PROSITE" id="PS00892">
    <property type="entry name" value="HIT_1"/>
    <property type="match status" value="1"/>
</dbReference>
<dbReference type="SUPFAM" id="SSF54197">
    <property type="entry name" value="HIT-like"/>
    <property type="match status" value="1"/>
</dbReference>
<dbReference type="RefSeq" id="WP_111871739.1">
    <property type="nucleotide sequence ID" value="NZ_QLYX01000020.1"/>
</dbReference>
<dbReference type="AlphaFoldDB" id="A0A365GZB4"/>
<dbReference type="PRINTS" id="PR00332">
    <property type="entry name" value="HISTRIAD"/>
</dbReference>
<dbReference type="InterPro" id="IPR036265">
    <property type="entry name" value="HIT-like_sf"/>
</dbReference>
<protein>
    <submittedName>
        <fullName evidence="5">HIT family protein</fullName>
    </submittedName>
</protein>
<evidence type="ECO:0000256" key="3">
    <source>
        <dbReference type="PROSITE-ProRule" id="PRU00464"/>
    </source>
</evidence>
<feature type="domain" description="HIT" evidence="4">
    <location>
        <begin position="10"/>
        <end position="118"/>
    </location>
</feature>